<dbReference type="SUPFAM" id="SSF51445">
    <property type="entry name" value="(Trans)glycosidases"/>
    <property type="match status" value="1"/>
</dbReference>
<sequence>MTLINSTAKNALKIELKPDSPLMNREFIFGAATAAFQIEGAWDRDGRVPCIWDTFCAEPGRVANGDNGHEACDSYTRWEEDLALVQELGLDAYRFSIAWPRVITDIHGTVNQKAIDHYRKQLNFLNERGIKPFVTLYHWDLPQYLQDRGGWLNRETAYAFAHYADVVSRAFGDQIVSYATLNEPWCSAFLSYLHGIHAPGVQDRKQAYQAAHHLLLAHGLAEPKIRANAPLADVGIVLNISPSDPQQETLADRNACVLADLENRDFFLQPLLEGSYPEPVLNRHPTCSPMVLPGDLELISAELDFIGLNYYTRNRVVAADNEAGYEALVYAGDDATAMGWEIYPEGLTRTLQHLASLPRCPALYVTENGMAADDDLRGGAVDDEIRVAYFQSHLQAAEAAIAAGVDLRGYFAWSLLDNFEWAEGYNKRFGIVYVDYATQQRTPKASARALGELMTQRRQLERVEQESQ</sequence>
<dbReference type="GO" id="GO:0030245">
    <property type="term" value="P:cellulose catabolic process"/>
    <property type="evidence" value="ECO:0007669"/>
    <property type="project" value="UniProtKB-KW"/>
</dbReference>
<dbReference type="Pfam" id="PF00232">
    <property type="entry name" value="Glyco_hydro_1"/>
    <property type="match status" value="1"/>
</dbReference>
<evidence type="ECO:0000256" key="9">
    <source>
        <dbReference type="PIRSR" id="PIRSR617736-1"/>
    </source>
</evidence>
<dbReference type="PANTHER" id="PTHR10353">
    <property type="entry name" value="GLYCOSYL HYDROLASE"/>
    <property type="match status" value="1"/>
</dbReference>
<feature type="binding site" evidence="10">
    <location>
        <position position="182"/>
    </location>
    <ligand>
        <name>substrate</name>
    </ligand>
</feature>
<accession>A0A1Q2M0W5</accession>
<dbReference type="OrthoDB" id="9765195at2"/>
<feature type="binding site" evidence="10">
    <location>
        <position position="138"/>
    </location>
    <ligand>
        <name>substrate</name>
    </ligand>
</feature>
<gene>
    <name evidence="13" type="ORF">Mag101_00780</name>
</gene>
<comment type="catalytic activity">
    <reaction evidence="1 12">
        <text>Hydrolysis of terminal, non-reducing beta-D-glucosyl residues with release of beta-D-glucose.</text>
        <dbReference type="EC" id="3.2.1.21"/>
    </reaction>
</comment>
<dbReference type="PRINTS" id="PR00131">
    <property type="entry name" value="GLHYDRLASE1"/>
</dbReference>
<dbReference type="RefSeq" id="WP_077399415.1">
    <property type="nucleotide sequence ID" value="NZ_CP019650.1"/>
</dbReference>
<evidence type="ECO:0000256" key="3">
    <source>
        <dbReference type="ARBA" id="ARBA00012744"/>
    </source>
</evidence>
<feature type="active site" description="Proton donor" evidence="9">
    <location>
        <position position="183"/>
    </location>
</feature>
<evidence type="ECO:0000313" key="14">
    <source>
        <dbReference type="Proteomes" id="UP000188219"/>
    </source>
</evidence>
<dbReference type="InterPro" id="IPR033132">
    <property type="entry name" value="GH_1_N_CS"/>
</dbReference>
<dbReference type="InterPro" id="IPR017853">
    <property type="entry name" value="GH"/>
</dbReference>
<keyword evidence="5" id="KW-0136">Cellulose degradation</keyword>
<dbReference type="EMBL" id="CP019650">
    <property type="protein sequence ID" value="AQQ66343.1"/>
    <property type="molecule type" value="Genomic_DNA"/>
</dbReference>
<evidence type="ECO:0000256" key="10">
    <source>
        <dbReference type="PIRSR" id="PIRSR617736-2"/>
    </source>
</evidence>
<keyword evidence="6" id="KW-0119">Carbohydrate metabolism</keyword>
<evidence type="ECO:0000256" key="1">
    <source>
        <dbReference type="ARBA" id="ARBA00000448"/>
    </source>
</evidence>
<dbReference type="InterPro" id="IPR001360">
    <property type="entry name" value="Glyco_hydro_1"/>
</dbReference>
<reference evidence="13" key="1">
    <citation type="submission" date="2017-02" db="EMBL/GenBank/DDBJ databases">
        <title>Genome of Microbulbifer agarilyticus GP101.</title>
        <authorList>
            <person name="Jung J."/>
            <person name="Bae S.S."/>
            <person name="Baek K."/>
        </authorList>
    </citation>
    <scope>NUCLEOTIDE SEQUENCE [LARGE SCALE GENOMIC DNA]</scope>
    <source>
        <strain evidence="13">GP101</strain>
    </source>
</reference>
<dbReference type="AlphaFoldDB" id="A0A1Q2M0W5"/>
<evidence type="ECO:0000256" key="8">
    <source>
        <dbReference type="ARBA" id="ARBA00023326"/>
    </source>
</evidence>
<dbReference type="PANTHER" id="PTHR10353:SF36">
    <property type="entry name" value="LP05116P"/>
    <property type="match status" value="1"/>
</dbReference>
<dbReference type="PROSITE" id="PS00653">
    <property type="entry name" value="GLYCOSYL_HYDROL_F1_2"/>
    <property type="match status" value="1"/>
</dbReference>
<proteinExistence type="inferred from homology"/>
<comment type="similarity">
    <text evidence="2 12">Belongs to the glycosyl hydrolase 1 family.</text>
</comment>
<protein>
    <recommendedName>
        <fullName evidence="3 12">Beta-glucosidase</fullName>
        <ecNumber evidence="3 12">3.2.1.21</ecNumber>
    </recommendedName>
</protein>
<evidence type="ECO:0000256" key="4">
    <source>
        <dbReference type="ARBA" id="ARBA00022801"/>
    </source>
</evidence>
<evidence type="ECO:0000256" key="11">
    <source>
        <dbReference type="PROSITE-ProRule" id="PRU10055"/>
    </source>
</evidence>
<dbReference type="EC" id="3.2.1.21" evidence="3 12"/>
<dbReference type="GO" id="GO:0005829">
    <property type="term" value="C:cytosol"/>
    <property type="evidence" value="ECO:0007669"/>
    <property type="project" value="TreeGrafter"/>
</dbReference>
<feature type="binding site" evidence="10">
    <location>
        <position position="37"/>
    </location>
    <ligand>
        <name>substrate</name>
    </ligand>
</feature>
<feature type="binding site" evidence="10">
    <location>
        <begin position="420"/>
        <end position="421"/>
    </location>
    <ligand>
        <name>substrate</name>
    </ligand>
</feature>
<evidence type="ECO:0000256" key="12">
    <source>
        <dbReference type="RuleBase" id="RU361175"/>
    </source>
</evidence>
<name>A0A1Q2M0W5_9GAMM</name>
<dbReference type="NCBIfam" id="TIGR03356">
    <property type="entry name" value="BGL"/>
    <property type="match status" value="1"/>
</dbReference>
<dbReference type="PROSITE" id="PS00572">
    <property type="entry name" value="GLYCOSYL_HYDROL_F1_1"/>
    <property type="match status" value="1"/>
</dbReference>
<dbReference type="Gene3D" id="3.20.20.80">
    <property type="entry name" value="Glycosidases"/>
    <property type="match status" value="1"/>
</dbReference>
<evidence type="ECO:0000256" key="5">
    <source>
        <dbReference type="ARBA" id="ARBA00023001"/>
    </source>
</evidence>
<dbReference type="FunFam" id="3.20.20.80:FF:000004">
    <property type="entry name" value="Beta-glucosidase 6-phospho-beta-glucosidase"/>
    <property type="match status" value="1"/>
</dbReference>
<evidence type="ECO:0000256" key="2">
    <source>
        <dbReference type="ARBA" id="ARBA00010838"/>
    </source>
</evidence>
<keyword evidence="8" id="KW-0624">Polysaccharide degradation</keyword>
<evidence type="ECO:0000313" key="13">
    <source>
        <dbReference type="EMBL" id="AQQ66343.1"/>
    </source>
</evidence>
<keyword evidence="7 12" id="KW-0326">Glycosidase</keyword>
<dbReference type="GO" id="GO:0008422">
    <property type="term" value="F:beta-glucosidase activity"/>
    <property type="evidence" value="ECO:0007669"/>
    <property type="project" value="UniProtKB-EC"/>
</dbReference>
<dbReference type="InterPro" id="IPR018120">
    <property type="entry name" value="Glyco_hydro_1_AS"/>
</dbReference>
<dbReference type="Proteomes" id="UP000188219">
    <property type="component" value="Chromosome"/>
</dbReference>
<feature type="binding site" evidence="10">
    <location>
        <position position="413"/>
    </location>
    <ligand>
        <name>substrate</name>
    </ligand>
</feature>
<evidence type="ECO:0000256" key="6">
    <source>
        <dbReference type="ARBA" id="ARBA00023277"/>
    </source>
</evidence>
<dbReference type="STRING" id="260552.Mag101_00780"/>
<feature type="active site" description="Nucleophile" evidence="9 11">
    <location>
        <position position="367"/>
    </location>
</feature>
<keyword evidence="14" id="KW-1185">Reference proteome</keyword>
<organism evidence="13 14">
    <name type="scientific">Microbulbifer agarilyticus</name>
    <dbReference type="NCBI Taxonomy" id="260552"/>
    <lineage>
        <taxon>Bacteria</taxon>
        <taxon>Pseudomonadati</taxon>
        <taxon>Pseudomonadota</taxon>
        <taxon>Gammaproteobacteria</taxon>
        <taxon>Cellvibrionales</taxon>
        <taxon>Microbulbiferaceae</taxon>
        <taxon>Microbulbifer</taxon>
    </lineage>
</organism>
<evidence type="ECO:0000256" key="7">
    <source>
        <dbReference type="ARBA" id="ARBA00023295"/>
    </source>
</evidence>
<dbReference type="InterPro" id="IPR017736">
    <property type="entry name" value="Glyco_hydro_1_beta-glucosidase"/>
</dbReference>
<dbReference type="KEGG" id="maga:Mag101_00780"/>
<keyword evidence="4 12" id="KW-0378">Hydrolase</keyword>
<feature type="binding site" evidence="10">
    <location>
        <position position="311"/>
    </location>
    <ligand>
        <name>substrate</name>
    </ligand>
</feature>